<comment type="caution">
    <text evidence="1">The sequence shown here is derived from an EMBL/GenBank/DDBJ whole genome shotgun (WGS) entry which is preliminary data.</text>
</comment>
<organism evidence="1 2">
    <name type="scientific">Stentor coeruleus</name>
    <dbReference type="NCBI Taxonomy" id="5963"/>
    <lineage>
        <taxon>Eukaryota</taxon>
        <taxon>Sar</taxon>
        <taxon>Alveolata</taxon>
        <taxon>Ciliophora</taxon>
        <taxon>Postciliodesmatophora</taxon>
        <taxon>Heterotrichea</taxon>
        <taxon>Heterotrichida</taxon>
        <taxon>Stentoridae</taxon>
        <taxon>Stentor</taxon>
    </lineage>
</organism>
<dbReference type="AlphaFoldDB" id="A0A1R2CPZ3"/>
<name>A0A1R2CPZ3_9CILI</name>
<gene>
    <name evidence="1" type="ORF">SteCoe_6506</name>
</gene>
<sequence length="94" mass="10904">MESPKKVNDPTLNRKINARSTFNTIFPVYSTKVKDFMSSTHTSFTSALDFGKESEFVTHNKDTMKKINNKKVDRIVQYTESMLKIKNLVKLNKK</sequence>
<dbReference type="Proteomes" id="UP000187209">
    <property type="component" value="Unassembled WGS sequence"/>
</dbReference>
<evidence type="ECO:0000313" key="2">
    <source>
        <dbReference type="Proteomes" id="UP000187209"/>
    </source>
</evidence>
<evidence type="ECO:0000313" key="1">
    <source>
        <dbReference type="EMBL" id="OMJ91040.1"/>
    </source>
</evidence>
<dbReference type="EMBL" id="MPUH01000090">
    <property type="protein sequence ID" value="OMJ91040.1"/>
    <property type="molecule type" value="Genomic_DNA"/>
</dbReference>
<reference evidence="1 2" key="1">
    <citation type="submission" date="2016-11" db="EMBL/GenBank/DDBJ databases">
        <title>The macronuclear genome of Stentor coeruleus: a giant cell with tiny introns.</title>
        <authorList>
            <person name="Slabodnick M."/>
            <person name="Ruby J.G."/>
            <person name="Reiff S.B."/>
            <person name="Swart E.C."/>
            <person name="Gosai S."/>
            <person name="Prabakaran S."/>
            <person name="Witkowska E."/>
            <person name="Larue G.E."/>
            <person name="Fisher S."/>
            <person name="Freeman R.M."/>
            <person name="Gunawardena J."/>
            <person name="Chu W."/>
            <person name="Stover N.A."/>
            <person name="Gregory B.D."/>
            <person name="Nowacki M."/>
            <person name="Derisi J."/>
            <person name="Roy S.W."/>
            <person name="Marshall W.F."/>
            <person name="Sood P."/>
        </authorList>
    </citation>
    <scope>NUCLEOTIDE SEQUENCE [LARGE SCALE GENOMIC DNA]</scope>
    <source>
        <strain evidence="1">WM001</strain>
    </source>
</reference>
<accession>A0A1R2CPZ3</accession>
<keyword evidence="2" id="KW-1185">Reference proteome</keyword>
<dbReference type="OrthoDB" id="10450290at2759"/>
<protein>
    <submittedName>
        <fullName evidence="1">Uncharacterized protein</fullName>
    </submittedName>
</protein>
<proteinExistence type="predicted"/>